<keyword evidence="2" id="KW-0472">Membrane</keyword>
<evidence type="ECO:0000313" key="3">
    <source>
        <dbReference type="EMBL" id="OLQ13436.1"/>
    </source>
</evidence>
<keyword evidence="4" id="KW-1185">Reference proteome</keyword>
<keyword evidence="2" id="KW-0812">Transmembrane</keyword>
<keyword evidence="2" id="KW-1133">Transmembrane helix</keyword>
<dbReference type="Proteomes" id="UP000186817">
    <property type="component" value="Unassembled WGS sequence"/>
</dbReference>
<feature type="region of interest" description="Disordered" evidence="1">
    <location>
        <begin position="335"/>
        <end position="365"/>
    </location>
</feature>
<accession>A0A1Q9F141</accession>
<feature type="compositionally biased region" description="Acidic residues" evidence="1">
    <location>
        <begin position="353"/>
        <end position="363"/>
    </location>
</feature>
<evidence type="ECO:0000256" key="1">
    <source>
        <dbReference type="SAM" id="MobiDB-lite"/>
    </source>
</evidence>
<feature type="region of interest" description="Disordered" evidence="1">
    <location>
        <begin position="515"/>
        <end position="534"/>
    </location>
</feature>
<name>A0A1Q9F141_SYMMI</name>
<protein>
    <submittedName>
        <fullName evidence="3">Uncharacterized protein</fullName>
    </submittedName>
</protein>
<comment type="caution">
    <text evidence="3">The sequence shown here is derived from an EMBL/GenBank/DDBJ whole genome shotgun (WGS) entry which is preliminary data.</text>
</comment>
<dbReference type="EMBL" id="LSRX01000028">
    <property type="protein sequence ID" value="OLQ13436.1"/>
    <property type="molecule type" value="Genomic_DNA"/>
</dbReference>
<evidence type="ECO:0000313" key="4">
    <source>
        <dbReference type="Proteomes" id="UP000186817"/>
    </source>
</evidence>
<reference evidence="3 4" key="1">
    <citation type="submission" date="2016-02" db="EMBL/GenBank/DDBJ databases">
        <title>Genome analysis of coral dinoflagellate symbionts highlights evolutionary adaptations to a symbiotic lifestyle.</title>
        <authorList>
            <person name="Aranda M."/>
            <person name="Li Y."/>
            <person name="Liew Y.J."/>
            <person name="Baumgarten S."/>
            <person name="Simakov O."/>
            <person name="Wilson M."/>
            <person name="Piel J."/>
            <person name="Ashoor H."/>
            <person name="Bougouffa S."/>
            <person name="Bajic V.B."/>
            <person name="Ryu T."/>
            <person name="Ravasi T."/>
            <person name="Bayer T."/>
            <person name="Micklem G."/>
            <person name="Kim H."/>
            <person name="Bhak J."/>
            <person name="Lajeunesse T.C."/>
            <person name="Voolstra C.R."/>
        </authorList>
    </citation>
    <scope>NUCLEOTIDE SEQUENCE [LARGE SCALE GENOMIC DNA]</scope>
    <source>
        <strain evidence="3 4">CCMP2467</strain>
    </source>
</reference>
<dbReference type="AlphaFoldDB" id="A0A1Q9F141"/>
<proteinExistence type="predicted"/>
<organism evidence="3 4">
    <name type="scientific">Symbiodinium microadriaticum</name>
    <name type="common">Dinoflagellate</name>
    <name type="synonym">Zooxanthella microadriatica</name>
    <dbReference type="NCBI Taxonomy" id="2951"/>
    <lineage>
        <taxon>Eukaryota</taxon>
        <taxon>Sar</taxon>
        <taxon>Alveolata</taxon>
        <taxon>Dinophyceae</taxon>
        <taxon>Suessiales</taxon>
        <taxon>Symbiodiniaceae</taxon>
        <taxon>Symbiodinium</taxon>
    </lineage>
</organism>
<evidence type="ECO:0000256" key="2">
    <source>
        <dbReference type="SAM" id="Phobius"/>
    </source>
</evidence>
<feature type="transmembrane region" description="Helical" evidence="2">
    <location>
        <begin position="52"/>
        <end position="71"/>
    </location>
</feature>
<gene>
    <name evidence="3" type="ORF">AK812_SmicGene2550</name>
</gene>
<sequence>MSETSSRAISGIGRLGRGWLRGTWSPLPETSTEADGSSEDASYPQPRPARCSWRSVAFCVAIGLVASAVALPRGPLLRRATELLQPLMFWSVRRGIGRGEIVAECAIDTTIAASYLFRGAFELAEATQDCPEVEEVKSELYRELREHPNYAGPASGLPPGYMSFANGPPTVENASMQVAAAFAKAQATLNALHARRPHFRGNRSFSELAARRLSEEPPVLEEVLHIKHLAKVKKLMCASEIAGTIGAWSWVAGYLAAVTAECGKMFWLDRYCASDISRTVAAIADVVQAASGMQAACSKEARIARKKEHIKEKEEEIEKAKELFGGERRLHQEVSRLPASPPDRLRREFRDLNEDEDEEEDLGEEIRSHRKEARMDTIHYGLCGVNAIQGALFLGRAGMEISGAKEHCENDFDEVEKLRCAANSQGAFAAFAVTSHVLAEATAQCQESMGKLNLNGFCAASASQIIHALTELSAALCVLAADCKLMVSHPNGRDLDIYNGELEKARAEYERTGKTFNDLNSDSEDDRLTPAKPM</sequence>
<dbReference type="OrthoDB" id="465438at2759"/>
<feature type="compositionally biased region" description="Basic and acidic residues" evidence="1">
    <location>
        <begin position="343"/>
        <end position="352"/>
    </location>
</feature>